<dbReference type="InterPro" id="IPR012808">
    <property type="entry name" value="CHP02453"/>
</dbReference>
<dbReference type="PANTHER" id="PTHR36452:SF1">
    <property type="entry name" value="DUF2461 DOMAIN-CONTAINING PROTEIN"/>
    <property type="match status" value="1"/>
</dbReference>
<accession>A0ABW2ZBD9</accession>
<reference evidence="2" key="1">
    <citation type="journal article" date="2019" name="Int. J. Syst. Evol. Microbiol.">
        <title>The Global Catalogue of Microorganisms (GCM) 10K type strain sequencing project: providing services to taxonomists for standard genome sequencing and annotation.</title>
        <authorList>
            <consortium name="The Broad Institute Genomics Platform"/>
            <consortium name="The Broad Institute Genome Sequencing Center for Infectious Disease"/>
            <person name="Wu L."/>
            <person name="Ma J."/>
        </authorList>
    </citation>
    <scope>NUCLEOTIDE SEQUENCE [LARGE SCALE GENOMIC DNA]</scope>
    <source>
        <strain evidence="2">CCUG 60742</strain>
    </source>
</reference>
<dbReference type="PANTHER" id="PTHR36452">
    <property type="entry name" value="CHROMOSOME 12, WHOLE GENOME SHOTGUN SEQUENCE"/>
    <property type="match status" value="1"/>
</dbReference>
<name>A0ABW2ZBD9_9SPHI</name>
<dbReference type="PIRSF" id="PIRSF028451">
    <property type="entry name" value="UCP028451"/>
    <property type="match status" value="1"/>
</dbReference>
<sequence>MIEAKTLDFLKELVDNNNREWFQANKGRYDKARENMVEFAASVIEKLHKIDPTVSADLDPKKCVMRIYRDIRFSKNKTPYKNNFGISLPTLGSKLGGVEYYLQIQPGKSFIAGGYWMPEAAHLKAIRQEIDYNAADLKKIIDNKKFVKLFGDFRKQDQLKTTPKGYDADNENIDLLKLKSFIVAHQLKDKEVMAASAAQDIVDICSKLYPLNVFLKNAIA</sequence>
<organism evidence="1 2">
    <name type="scientific">Mucilaginibacter lutimaris</name>
    <dbReference type="NCBI Taxonomy" id="931629"/>
    <lineage>
        <taxon>Bacteria</taxon>
        <taxon>Pseudomonadati</taxon>
        <taxon>Bacteroidota</taxon>
        <taxon>Sphingobacteriia</taxon>
        <taxon>Sphingobacteriales</taxon>
        <taxon>Sphingobacteriaceae</taxon>
        <taxon>Mucilaginibacter</taxon>
    </lineage>
</organism>
<evidence type="ECO:0000313" key="2">
    <source>
        <dbReference type="Proteomes" id="UP001597073"/>
    </source>
</evidence>
<keyword evidence="2" id="KW-1185">Reference proteome</keyword>
<comment type="caution">
    <text evidence="1">The sequence shown here is derived from an EMBL/GenBank/DDBJ whole genome shotgun (WGS) entry which is preliminary data.</text>
</comment>
<dbReference type="InterPro" id="IPR015996">
    <property type="entry name" value="UCP028451"/>
</dbReference>
<dbReference type="Pfam" id="PF09365">
    <property type="entry name" value="DUF2461"/>
    <property type="match status" value="1"/>
</dbReference>
<evidence type="ECO:0000313" key="1">
    <source>
        <dbReference type="EMBL" id="MFD0763522.1"/>
    </source>
</evidence>
<dbReference type="EMBL" id="JBHTIA010000003">
    <property type="protein sequence ID" value="MFD0763522.1"/>
    <property type="molecule type" value="Genomic_DNA"/>
</dbReference>
<proteinExistence type="predicted"/>
<protein>
    <submittedName>
        <fullName evidence="1">DUF2461 domain-containing protein</fullName>
    </submittedName>
</protein>
<dbReference type="NCBIfam" id="TIGR02453">
    <property type="entry name" value="TIGR02453 family protein"/>
    <property type="match status" value="1"/>
</dbReference>
<gene>
    <name evidence="1" type="ORF">ACFQZI_01565</name>
</gene>
<dbReference type="Proteomes" id="UP001597073">
    <property type="component" value="Unassembled WGS sequence"/>
</dbReference>
<dbReference type="RefSeq" id="WP_377137683.1">
    <property type="nucleotide sequence ID" value="NZ_JBHTIA010000003.1"/>
</dbReference>